<evidence type="ECO:0000313" key="3">
    <source>
        <dbReference type="Proteomes" id="UP000499080"/>
    </source>
</evidence>
<comment type="caution">
    <text evidence="2">The sequence shown here is derived from an EMBL/GenBank/DDBJ whole genome shotgun (WGS) entry which is preliminary data.</text>
</comment>
<sequence>MPQEIIAREPYSAILEELSKEIPDDDESDALYLDGEASVYSNQKTDSETDTDVKENPIHTKNIVTQTKMCVSSIHSSSSLYYTIKNRGCCAEL</sequence>
<name>A0A4Y2FLS9_ARAVE</name>
<evidence type="ECO:0000313" key="2">
    <source>
        <dbReference type="EMBL" id="GBM42191.1"/>
    </source>
</evidence>
<reference evidence="2 3" key="1">
    <citation type="journal article" date="2019" name="Sci. Rep.">
        <title>Orb-weaving spider Araneus ventricosus genome elucidates the spidroin gene catalogue.</title>
        <authorList>
            <person name="Kono N."/>
            <person name="Nakamura H."/>
            <person name="Ohtoshi R."/>
            <person name="Moran D.A.P."/>
            <person name="Shinohara A."/>
            <person name="Yoshida Y."/>
            <person name="Fujiwara M."/>
            <person name="Mori M."/>
            <person name="Tomita M."/>
            <person name="Arakawa K."/>
        </authorList>
    </citation>
    <scope>NUCLEOTIDE SEQUENCE [LARGE SCALE GENOMIC DNA]</scope>
</reference>
<keyword evidence="3" id="KW-1185">Reference proteome</keyword>
<feature type="region of interest" description="Disordered" evidence="1">
    <location>
        <begin position="34"/>
        <end position="58"/>
    </location>
</feature>
<dbReference type="Proteomes" id="UP000499080">
    <property type="component" value="Unassembled WGS sequence"/>
</dbReference>
<accession>A0A4Y2FLS9</accession>
<dbReference type="EMBL" id="BGPR01000989">
    <property type="protein sequence ID" value="GBM42191.1"/>
    <property type="molecule type" value="Genomic_DNA"/>
</dbReference>
<evidence type="ECO:0000256" key="1">
    <source>
        <dbReference type="SAM" id="MobiDB-lite"/>
    </source>
</evidence>
<organism evidence="2 3">
    <name type="scientific">Araneus ventricosus</name>
    <name type="common">Orbweaver spider</name>
    <name type="synonym">Epeira ventricosa</name>
    <dbReference type="NCBI Taxonomy" id="182803"/>
    <lineage>
        <taxon>Eukaryota</taxon>
        <taxon>Metazoa</taxon>
        <taxon>Ecdysozoa</taxon>
        <taxon>Arthropoda</taxon>
        <taxon>Chelicerata</taxon>
        <taxon>Arachnida</taxon>
        <taxon>Araneae</taxon>
        <taxon>Araneomorphae</taxon>
        <taxon>Entelegynae</taxon>
        <taxon>Araneoidea</taxon>
        <taxon>Araneidae</taxon>
        <taxon>Araneus</taxon>
    </lineage>
</organism>
<gene>
    <name evidence="2" type="ORF">AVEN_261164_1</name>
</gene>
<dbReference type="AlphaFoldDB" id="A0A4Y2FLS9"/>
<feature type="compositionally biased region" description="Basic and acidic residues" evidence="1">
    <location>
        <begin position="45"/>
        <end position="58"/>
    </location>
</feature>
<protein>
    <submittedName>
        <fullName evidence="2">Uncharacterized protein</fullName>
    </submittedName>
</protein>
<proteinExistence type="predicted"/>